<dbReference type="InterPro" id="IPR050982">
    <property type="entry name" value="Auxin_biosynth/cation_transpt"/>
</dbReference>
<dbReference type="PANTHER" id="PTHR43539">
    <property type="entry name" value="FLAVIN-BINDING MONOOXYGENASE-LIKE PROTEIN (AFU_ORTHOLOGUE AFUA_4G09220)"/>
    <property type="match status" value="1"/>
</dbReference>
<dbReference type="PANTHER" id="PTHR43539:SF78">
    <property type="entry name" value="FLAVIN-CONTAINING MONOOXYGENASE"/>
    <property type="match status" value="1"/>
</dbReference>
<dbReference type="AlphaFoldDB" id="A0A329R2S2"/>
<evidence type="ECO:0000313" key="3">
    <source>
        <dbReference type="Proteomes" id="UP000250462"/>
    </source>
</evidence>
<dbReference type="SUPFAM" id="SSF51905">
    <property type="entry name" value="FAD/NAD(P)-binding domain"/>
    <property type="match status" value="2"/>
</dbReference>
<dbReference type="Gene3D" id="3.50.50.60">
    <property type="entry name" value="FAD/NAD(P)-binding domain"/>
    <property type="match status" value="1"/>
</dbReference>
<evidence type="ECO:0000313" key="2">
    <source>
        <dbReference type="EMBL" id="RAW18867.1"/>
    </source>
</evidence>
<accession>A0A329R2S2</accession>
<dbReference type="EMBL" id="QMIG01000001">
    <property type="protein sequence ID" value="RAW18867.1"/>
    <property type="molecule type" value="Genomic_DNA"/>
</dbReference>
<dbReference type="InterPro" id="IPR036188">
    <property type="entry name" value="FAD/NAD-bd_sf"/>
</dbReference>
<reference evidence="2 3" key="1">
    <citation type="submission" date="2018-06" db="EMBL/GenBank/DDBJ databases">
        <title>Phytoactinopolyspora halophila sp. nov., a novel halophilic actinomycete isolated from a saline soil in China.</title>
        <authorList>
            <person name="Tang S.-K."/>
        </authorList>
    </citation>
    <scope>NUCLEOTIDE SEQUENCE [LARGE SCALE GENOMIC DNA]</scope>
    <source>
        <strain evidence="2 3">YIM 96934</strain>
    </source>
</reference>
<protein>
    <submittedName>
        <fullName evidence="2">FAD-dependent oxidoreductase</fullName>
    </submittedName>
</protein>
<sequence>MASPTTPVIIIGGGQSGLAAAKAALDAGLRPLILEAGERPVGSWPHYYDSLTLFSPVEYNALSGVPFPGTPDTYPHRDDVVTYLARYAANLDVEIRTRTRVTGVDTDGEGFVVHTDDGQELGAAGVVAASGSFTNPIMPELPGQSGFTGTILHAAQYRHPAPFAGQRVVVVGAGNSAVQIGDELARVTPTTLASRAPVHFVDQRRLGKDIHHWLHTTGLDFLPPAWLAHMFGHTPVIDTGNYREAVESGLLPRRPMFTAFDGDHVVWADGTREHVDAVIFATGYRPDVAYLQQLGALHTDGTPQHVGGMSTTHPGLVYVGLEFQRSFSSNTLRGVHRDAEHVMRPLAAHITKAAAGINPQPAISRTAS</sequence>
<comment type="caution">
    <text evidence="2">The sequence shown here is derived from an EMBL/GenBank/DDBJ whole genome shotgun (WGS) entry which is preliminary data.</text>
</comment>
<dbReference type="GO" id="GO:0004497">
    <property type="term" value="F:monooxygenase activity"/>
    <property type="evidence" value="ECO:0007669"/>
    <property type="project" value="TreeGrafter"/>
</dbReference>
<dbReference type="Proteomes" id="UP000250462">
    <property type="component" value="Unassembled WGS sequence"/>
</dbReference>
<organism evidence="2 3">
    <name type="scientific">Phytoactinopolyspora halophila</name>
    <dbReference type="NCBI Taxonomy" id="1981511"/>
    <lineage>
        <taxon>Bacteria</taxon>
        <taxon>Bacillati</taxon>
        <taxon>Actinomycetota</taxon>
        <taxon>Actinomycetes</taxon>
        <taxon>Jiangellales</taxon>
        <taxon>Jiangellaceae</taxon>
        <taxon>Phytoactinopolyspora</taxon>
    </lineage>
</organism>
<name>A0A329R2S2_9ACTN</name>
<proteinExistence type="predicted"/>
<dbReference type="PRINTS" id="PR00469">
    <property type="entry name" value="PNDRDTASEII"/>
</dbReference>
<gene>
    <name evidence="2" type="ORF">DPM12_02110</name>
</gene>
<keyword evidence="1" id="KW-0560">Oxidoreductase</keyword>
<dbReference type="OrthoDB" id="9808049at2"/>
<keyword evidence="3" id="KW-1185">Reference proteome</keyword>
<dbReference type="Pfam" id="PF13738">
    <property type="entry name" value="Pyr_redox_3"/>
    <property type="match status" value="1"/>
</dbReference>
<dbReference type="RefSeq" id="WP_112256578.1">
    <property type="nucleotide sequence ID" value="NZ_QMIG01000001.1"/>
</dbReference>
<dbReference type="PRINTS" id="PR00368">
    <property type="entry name" value="FADPNR"/>
</dbReference>
<evidence type="ECO:0000256" key="1">
    <source>
        <dbReference type="ARBA" id="ARBA00023002"/>
    </source>
</evidence>
<dbReference type="GO" id="GO:0050660">
    <property type="term" value="F:flavin adenine dinucleotide binding"/>
    <property type="evidence" value="ECO:0007669"/>
    <property type="project" value="TreeGrafter"/>
</dbReference>